<protein>
    <submittedName>
        <fullName evidence="8">DNA-binding NarL/FixJ family response regulator</fullName>
    </submittedName>
</protein>
<dbReference type="PANTHER" id="PTHR43214">
    <property type="entry name" value="TWO-COMPONENT RESPONSE REGULATOR"/>
    <property type="match status" value="1"/>
</dbReference>
<evidence type="ECO:0000256" key="1">
    <source>
        <dbReference type="ARBA" id="ARBA00022553"/>
    </source>
</evidence>
<dbReference type="PRINTS" id="PR00038">
    <property type="entry name" value="HTHLUXR"/>
</dbReference>
<dbReference type="InterPro" id="IPR058245">
    <property type="entry name" value="NreC/VraR/RcsB-like_REC"/>
</dbReference>
<reference evidence="8 9" key="1">
    <citation type="submission" date="2023-07" db="EMBL/GenBank/DDBJ databases">
        <title>Sorghum-associated microbial communities from plants grown in Nebraska, USA.</title>
        <authorList>
            <person name="Schachtman D."/>
        </authorList>
    </citation>
    <scope>NUCLEOTIDE SEQUENCE [LARGE SCALE GENOMIC DNA]</scope>
    <source>
        <strain evidence="8 9">BE57</strain>
    </source>
</reference>
<dbReference type="GO" id="GO:0003677">
    <property type="term" value="F:DNA binding"/>
    <property type="evidence" value="ECO:0007669"/>
    <property type="project" value="UniProtKB-KW"/>
</dbReference>
<dbReference type="Pfam" id="PF00072">
    <property type="entry name" value="Response_reg"/>
    <property type="match status" value="1"/>
</dbReference>
<dbReference type="Proteomes" id="UP001264980">
    <property type="component" value="Unassembled WGS sequence"/>
</dbReference>
<evidence type="ECO:0000256" key="5">
    <source>
        <dbReference type="PROSITE-ProRule" id="PRU00169"/>
    </source>
</evidence>
<evidence type="ECO:0000313" key="9">
    <source>
        <dbReference type="Proteomes" id="UP001264980"/>
    </source>
</evidence>
<dbReference type="SMART" id="SM00448">
    <property type="entry name" value="REC"/>
    <property type="match status" value="1"/>
</dbReference>
<organism evidence="8 9">
    <name type="scientific">Dyadobacter fermentans</name>
    <dbReference type="NCBI Taxonomy" id="94254"/>
    <lineage>
        <taxon>Bacteria</taxon>
        <taxon>Pseudomonadati</taxon>
        <taxon>Bacteroidota</taxon>
        <taxon>Cytophagia</taxon>
        <taxon>Cytophagales</taxon>
        <taxon>Spirosomataceae</taxon>
        <taxon>Dyadobacter</taxon>
    </lineage>
</organism>
<dbReference type="SUPFAM" id="SSF52172">
    <property type="entry name" value="CheY-like"/>
    <property type="match status" value="1"/>
</dbReference>
<dbReference type="InterPro" id="IPR001789">
    <property type="entry name" value="Sig_transdc_resp-reg_receiver"/>
</dbReference>
<dbReference type="InterPro" id="IPR011006">
    <property type="entry name" value="CheY-like_superfamily"/>
</dbReference>
<keyword evidence="3 8" id="KW-0238">DNA-binding</keyword>
<comment type="caution">
    <text evidence="8">The sequence shown here is derived from an EMBL/GenBank/DDBJ whole genome shotgun (WGS) entry which is preliminary data.</text>
</comment>
<dbReference type="PANTHER" id="PTHR43214:SF41">
    <property type="entry name" value="NITRATE_NITRITE RESPONSE REGULATOR PROTEIN NARP"/>
    <property type="match status" value="1"/>
</dbReference>
<dbReference type="Pfam" id="PF00196">
    <property type="entry name" value="GerE"/>
    <property type="match status" value="1"/>
</dbReference>
<dbReference type="InterPro" id="IPR000792">
    <property type="entry name" value="Tscrpt_reg_LuxR_C"/>
</dbReference>
<dbReference type="SUPFAM" id="SSF46894">
    <property type="entry name" value="C-terminal effector domain of the bipartite response regulators"/>
    <property type="match status" value="1"/>
</dbReference>
<dbReference type="PROSITE" id="PS00622">
    <property type="entry name" value="HTH_LUXR_1"/>
    <property type="match status" value="1"/>
</dbReference>
<keyword evidence="9" id="KW-1185">Reference proteome</keyword>
<feature type="domain" description="Response regulatory" evidence="7">
    <location>
        <begin position="2"/>
        <end position="119"/>
    </location>
</feature>
<keyword evidence="4" id="KW-0804">Transcription</keyword>
<proteinExistence type="predicted"/>
<dbReference type="PROSITE" id="PS50110">
    <property type="entry name" value="RESPONSE_REGULATORY"/>
    <property type="match status" value="1"/>
</dbReference>
<dbReference type="CDD" id="cd17535">
    <property type="entry name" value="REC_NarL-like"/>
    <property type="match status" value="1"/>
</dbReference>
<evidence type="ECO:0000256" key="4">
    <source>
        <dbReference type="ARBA" id="ARBA00023163"/>
    </source>
</evidence>
<evidence type="ECO:0000259" key="6">
    <source>
        <dbReference type="PROSITE" id="PS50043"/>
    </source>
</evidence>
<dbReference type="Gene3D" id="3.40.50.2300">
    <property type="match status" value="1"/>
</dbReference>
<keyword evidence="1" id="KW-0597">Phosphoprotein</keyword>
<dbReference type="RefSeq" id="WP_309991504.1">
    <property type="nucleotide sequence ID" value="NZ_JAVDTI010000008.1"/>
</dbReference>
<feature type="domain" description="HTH luxR-type" evidence="6">
    <location>
        <begin position="145"/>
        <end position="209"/>
    </location>
</feature>
<evidence type="ECO:0000259" key="7">
    <source>
        <dbReference type="PROSITE" id="PS50110"/>
    </source>
</evidence>
<gene>
    <name evidence="8" type="ORF">J2W84_005966</name>
</gene>
<evidence type="ECO:0000256" key="3">
    <source>
        <dbReference type="ARBA" id="ARBA00023125"/>
    </source>
</evidence>
<dbReference type="SMART" id="SM00421">
    <property type="entry name" value="HTH_LUXR"/>
    <property type="match status" value="1"/>
</dbReference>
<evidence type="ECO:0000256" key="2">
    <source>
        <dbReference type="ARBA" id="ARBA00023015"/>
    </source>
</evidence>
<dbReference type="InterPro" id="IPR016032">
    <property type="entry name" value="Sig_transdc_resp-reg_C-effctor"/>
</dbReference>
<dbReference type="EMBL" id="JAVDTI010000008">
    <property type="protein sequence ID" value="MDR6808901.1"/>
    <property type="molecule type" value="Genomic_DNA"/>
</dbReference>
<dbReference type="PROSITE" id="PS50043">
    <property type="entry name" value="HTH_LUXR_2"/>
    <property type="match status" value="1"/>
</dbReference>
<dbReference type="InterPro" id="IPR039420">
    <property type="entry name" value="WalR-like"/>
</dbReference>
<sequence length="209" mass="23258">MKILIIDDQTLLRTGMQLFLETISDDYRLFEAADLTSARSVLRENPDITMVITEVKMDGLVSSEIIHLLRSAKPGISVLFYSGLSERIFALPALRAGADGFIMKRERPADLARAIAVVGSGGKYLSVDLQASLISMIDSDHQKEALESLETLSQRERTVMNEVVLGKSTKEIAYMLNVKCNTISTYKKRIYKKMNVADTFELSQKAAGF</sequence>
<evidence type="ECO:0000313" key="8">
    <source>
        <dbReference type="EMBL" id="MDR6808901.1"/>
    </source>
</evidence>
<keyword evidence="2" id="KW-0805">Transcription regulation</keyword>
<dbReference type="CDD" id="cd06170">
    <property type="entry name" value="LuxR_C_like"/>
    <property type="match status" value="1"/>
</dbReference>
<accession>A0ABU1R681</accession>
<name>A0ABU1R681_9BACT</name>
<comment type="caution">
    <text evidence="5">Lacks conserved residue(s) required for the propagation of feature annotation.</text>
</comment>